<evidence type="ECO:0000313" key="2">
    <source>
        <dbReference type="Proteomes" id="UP000297299"/>
    </source>
</evidence>
<name>A0A4Y8D5Z1_9HELO</name>
<dbReference type="AlphaFoldDB" id="A0A4Y8D5Z1"/>
<dbReference type="Proteomes" id="UP000297299">
    <property type="component" value="Unassembled WGS sequence"/>
</dbReference>
<comment type="caution">
    <text evidence="1">The sequence shown here is derived from an EMBL/GenBank/DDBJ whole genome shotgun (WGS) entry which is preliminary data.</text>
</comment>
<protein>
    <submittedName>
        <fullName evidence="1">Uncharacterized protein</fullName>
    </submittedName>
</protein>
<proteinExistence type="predicted"/>
<organism evidence="1 2">
    <name type="scientific">Botryotinia calthae</name>
    <dbReference type="NCBI Taxonomy" id="38488"/>
    <lineage>
        <taxon>Eukaryota</taxon>
        <taxon>Fungi</taxon>
        <taxon>Dikarya</taxon>
        <taxon>Ascomycota</taxon>
        <taxon>Pezizomycotina</taxon>
        <taxon>Leotiomycetes</taxon>
        <taxon>Helotiales</taxon>
        <taxon>Sclerotiniaceae</taxon>
        <taxon>Botryotinia</taxon>
    </lineage>
</organism>
<reference evidence="1 2" key="1">
    <citation type="submission" date="2017-11" db="EMBL/GenBank/DDBJ databases">
        <title>Comparative genomics of Botrytis spp.</title>
        <authorList>
            <person name="Valero-Jimenez C.A."/>
            <person name="Tapia P."/>
            <person name="Veloso J."/>
            <person name="Silva-Moreno E."/>
            <person name="Staats M."/>
            <person name="Valdes J.H."/>
            <person name="Van Kan J.A.L."/>
        </authorList>
    </citation>
    <scope>NUCLEOTIDE SEQUENCE [LARGE SCALE GENOMIC DNA]</scope>
    <source>
        <strain evidence="1 2">MUCL2830</strain>
    </source>
</reference>
<evidence type="ECO:0000313" key="1">
    <source>
        <dbReference type="EMBL" id="TEY70402.1"/>
    </source>
</evidence>
<dbReference type="EMBL" id="PHWZ01000104">
    <property type="protein sequence ID" value="TEY70402.1"/>
    <property type="molecule type" value="Genomic_DNA"/>
</dbReference>
<keyword evidence="2" id="KW-1185">Reference proteome</keyword>
<sequence length="21" mass="2191">MRPISLITAVILPLAFAAPVP</sequence>
<gene>
    <name evidence="1" type="ORF">BOTCAL_0104g00110</name>
</gene>
<accession>A0A4Y8D5Z1</accession>